<protein>
    <recommendedName>
        <fullName evidence="3">C-type lectin domain-containing protein</fullName>
    </recommendedName>
</protein>
<keyword evidence="2" id="KW-1185">Reference proteome</keyword>
<dbReference type="AlphaFoldDB" id="A0ABD0J911"/>
<evidence type="ECO:0000313" key="1">
    <source>
        <dbReference type="EMBL" id="KAK7466515.1"/>
    </source>
</evidence>
<evidence type="ECO:0000313" key="2">
    <source>
        <dbReference type="Proteomes" id="UP001519460"/>
    </source>
</evidence>
<organism evidence="1 2">
    <name type="scientific">Batillaria attramentaria</name>
    <dbReference type="NCBI Taxonomy" id="370345"/>
    <lineage>
        <taxon>Eukaryota</taxon>
        <taxon>Metazoa</taxon>
        <taxon>Spiralia</taxon>
        <taxon>Lophotrochozoa</taxon>
        <taxon>Mollusca</taxon>
        <taxon>Gastropoda</taxon>
        <taxon>Caenogastropoda</taxon>
        <taxon>Sorbeoconcha</taxon>
        <taxon>Cerithioidea</taxon>
        <taxon>Batillariidae</taxon>
        <taxon>Batillaria</taxon>
    </lineage>
</organism>
<evidence type="ECO:0008006" key="3">
    <source>
        <dbReference type="Google" id="ProtNLM"/>
    </source>
</evidence>
<sequence>PTITQTDLHQTRAEFWGWPSPLNFSSVLPPTLDPLDLVNDNRNNKPFEHLQIIFASPTSGHIETWGYTGISKETEQMIKELPIAEHAGSVNATLLVPKNHVVMVSFNYHGLTNDRLLYCITPYVTFLHERGDIVTGGLRNDCPTRVLSTAVYNHSLTVVYEYYLSRNAGFRMLFSFHPVSQSPHKVKSGLWNCSVPHYASFKQHVHCNLEVECEGGEDEGGHCPFSSPACGGGVAVNNKCYKLWNGPRNGYTWDEARKNCLLKGGDLPTMRTKEEWRAFLNIFQRAKKYSKSVDWSFCSRYTIFIVHLWKFMDVG</sequence>
<dbReference type="InterPro" id="IPR016186">
    <property type="entry name" value="C-type_lectin-like/link_sf"/>
</dbReference>
<feature type="non-terminal residue" evidence="1">
    <location>
        <position position="1"/>
    </location>
</feature>
<comment type="caution">
    <text evidence="1">The sequence shown here is derived from an EMBL/GenBank/DDBJ whole genome shotgun (WGS) entry which is preliminary data.</text>
</comment>
<dbReference type="SUPFAM" id="SSF56436">
    <property type="entry name" value="C-type lectin-like"/>
    <property type="match status" value="1"/>
</dbReference>
<reference evidence="1 2" key="1">
    <citation type="journal article" date="2023" name="Sci. Data">
        <title>Genome assembly of the Korean intertidal mud-creeper Batillaria attramentaria.</title>
        <authorList>
            <person name="Patra A.K."/>
            <person name="Ho P.T."/>
            <person name="Jun S."/>
            <person name="Lee S.J."/>
            <person name="Kim Y."/>
            <person name="Won Y.J."/>
        </authorList>
    </citation>
    <scope>NUCLEOTIDE SEQUENCE [LARGE SCALE GENOMIC DNA]</scope>
    <source>
        <strain evidence="1">Wonlab-2016</strain>
    </source>
</reference>
<proteinExistence type="predicted"/>
<gene>
    <name evidence="1" type="ORF">BaRGS_00037390</name>
</gene>
<name>A0ABD0J911_9CAEN</name>
<dbReference type="Gene3D" id="3.10.100.10">
    <property type="entry name" value="Mannose-Binding Protein A, subunit A"/>
    <property type="match status" value="1"/>
</dbReference>
<dbReference type="CDD" id="cd00037">
    <property type="entry name" value="CLECT"/>
    <property type="match status" value="1"/>
</dbReference>
<dbReference type="Proteomes" id="UP001519460">
    <property type="component" value="Unassembled WGS sequence"/>
</dbReference>
<dbReference type="EMBL" id="JACVVK020000558">
    <property type="protein sequence ID" value="KAK7466515.1"/>
    <property type="molecule type" value="Genomic_DNA"/>
</dbReference>
<dbReference type="InterPro" id="IPR016187">
    <property type="entry name" value="CTDL_fold"/>
</dbReference>
<accession>A0ABD0J911</accession>